<evidence type="ECO:0000259" key="2">
    <source>
        <dbReference type="Pfam" id="PF11984"/>
    </source>
</evidence>
<dbReference type="NCBIfam" id="TIGR02914">
    <property type="entry name" value="EpsI_fam"/>
    <property type="match status" value="1"/>
</dbReference>
<keyword evidence="1" id="KW-0812">Transmembrane</keyword>
<dbReference type="Pfam" id="PF11984">
    <property type="entry name" value="DUF3485"/>
    <property type="match status" value="1"/>
</dbReference>
<dbReference type="NCBIfam" id="NF045608">
    <property type="entry name" value="EpsI_type_V"/>
    <property type="match status" value="1"/>
</dbReference>
<keyword evidence="4" id="KW-1185">Reference proteome</keyword>
<evidence type="ECO:0000313" key="4">
    <source>
        <dbReference type="Proteomes" id="UP001556118"/>
    </source>
</evidence>
<reference evidence="3 4" key="1">
    <citation type="submission" date="2024-06" db="EMBL/GenBank/DDBJ databases">
        <title>Novosphingobium rhizovicinus M1R2S20.</title>
        <authorList>
            <person name="Sun J.-Q."/>
        </authorList>
    </citation>
    <scope>NUCLEOTIDE SEQUENCE [LARGE SCALE GENOMIC DNA]</scope>
    <source>
        <strain evidence="3 4">M1R2S20</strain>
    </source>
</reference>
<dbReference type="Proteomes" id="UP001556118">
    <property type="component" value="Unassembled WGS sequence"/>
</dbReference>
<organism evidence="3 4">
    <name type="scientific">Novosphingobium rhizovicinum</name>
    <dbReference type="NCBI Taxonomy" id="3228928"/>
    <lineage>
        <taxon>Bacteria</taxon>
        <taxon>Pseudomonadati</taxon>
        <taxon>Pseudomonadota</taxon>
        <taxon>Alphaproteobacteria</taxon>
        <taxon>Sphingomonadales</taxon>
        <taxon>Sphingomonadaceae</taxon>
        <taxon>Novosphingobium</taxon>
    </lineage>
</organism>
<dbReference type="InterPro" id="IPR054654">
    <property type="entry name" value="EpsI_type_V_pred"/>
</dbReference>
<comment type="caution">
    <text evidence="3">The sequence shown here is derived from an EMBL/GenBank/DDBJ whole genome shotgun (WGS) entry which is preliminary data.</text>
</comment>
<feature type="transmembrane region" description="Helical" evidence="1">
    <location>
        <begin position="20"/>
        <end position="37"/>
    </location>
</feature>
<sequence length="244" mass="26645">MRENRRSIYASDPSLTRRELILGSLILGTAAVSFARLPRTPVIGLAEGNSQDVLPKVVGEWVEIPSAEDIVVPPEDERKAAAIYDEQVMRTYQNGKSQQIMLLVAYARSQSSMLMVHRPESCYPGSGFTIISNDVVEIPIVPGLSVSGRFLTTKLDSRTEQVLYWTRFGNETPVDWDDQRWTIATQALKGKIPDGALVRMSIISPNISESLTILQSFAADLVKESGSNGQGLLVGPANRGIGTA</sequence>
<feature type="domain" description="Methanolan biosynthesis EpsI" evidence="2">
    <location>
        <begin position="22"/>
        <end position="223"/>
    </location>
</feature>
<keyword evidence="1" id="KW-0472">Membrane</keyword>
<accession>A0ABV3R9A0</accession>
<protein>
    <submittedName>
        <fullName evidence="3">Exosortase-associated protein EpsI, V-type</fullName>
    </submittedName>
</protein>
<dbReference type="RefSeq" id="WP_367770288.1">
    <property type="nucleotide sequence ID" value="NZ_JBFNXR010000019.1"/>
</dbReference>
<proteinExistence type="predicted"/>
<name>A0ABV3R9A0_9SPHN</name>
<keyword evidence="1" id="KW-1133">Transmembrane helix</keyword>
<dbReference type="InterPro" id="IPR014263">
    <property type="entry name" value="Methanolan_biosynth_EpsI"/>
</dbReference>
<evidence type="ECO:0000256" key="1">
    <source>
        <dbReference type="SAM" id="Phobius"/>
    </source>
</evidence>
<gene>
    <name evidence="3" type="primary">epsI</name>
    <name evidence="3" type="synonym">epsI-V</name>
    <name evidence="3" type="ORF">ABUH87_04675</name>
</gene>
<evidence type="ECO:0000313" key="3">
    <source>
        <dbReference type="EMBL" id="MEW9854473.1"/>
    </source>
</evidence>
<dbReference type="EMBL" id="JBFNXR010000019">
    <property type="protein sequence ID" value="MEW9854473.1"/>
    <property type="molecule type" value="Genomic_DNA"/>
</dbReference>